<organism evidence="3">
    <name type="scientific">Diabrotica virgifera virgifera</name>
    <name type="common">western corn rootworm</name>
    <dbReference type="NCBI Taxonomy" id="50390"/>
    <lineage>
        <taxon>Eukaryota</taxon>
        <taxon>Metazoa</taxon>
        <taxon>Ecdysozoa</taxon>
        <taxon>Arthropoda</taxon>
        <taxon>Hexapoda</taxon>
        <taxon>Insecta</taxon>
        <taxon>Pterygota</taxon>
        <taxon>Neoptera</taxon>
        <taxon>Endopterygota</taxon>
        <taxon>Coleoptera</taxon>
        <taxon>Polyphaga</taxon>
        <taxon>Cucujiformia</taxon>
        <taxon>Chrysomeloidea</taxon>
        <taxon>Chrysomelidae</taxon>
        <taxon>Galerucinae</taxon>
        <taxon>Diabroticina</taxon>
        <taxon>Diabroticites</taxon>
        <taxon>Diabrotica</taxon>
    </lineage>
</organism>
<dbReference type="AlphaFoldDB" id="A0A6P7FTD6"/>
<keyword evidence="2" id="KW-0732">Signal</keyword>
<evidence type="ECO:0000313" key="3">
    <source>
        <dbReference type="RefSeq" id="XP_028139694.1"/>
    </source>
</evidence>
<accession>A0A6P7FTD6</accession>
<keyword evidence="1" id="KW-1133">Transmembrane helix</keyword>
<reference evidence="3" key="1">
    <citation type="submission" date="2025-08" db="UniProtKB">
        <authorList>
            <consortium name="RefSeq"/>
        </authorList>
    </citation>
    <scope>IDENTIFICATION</scope>
    <source>
        <tissue evidence="3">Whole insect</tissue>
    </source>
</reference>
<feature type="signal peptide" evidence="2">
    <location>
        <begin position="1"/>
        <end position="23"/>
    </location>
</feature>
<evidence type="ECO:0000256" key="2">
    <source>
        <dbReference type="SAM" id="SignalP"/>
    </source>
</evidence>
<keyword evidence="1" id="KW-0812">Transmembrane</keyword>
<dbReference type="InParanoid" id="A0A6P7FTD6"/>
<keyword evidence="1" id="KW-0472">Membrane</keyword>
<dbReference type="RefSeq" id="XP_028139694.1">
    <property type="nucleotide sequence ID" value="XM_028283893.1"/>
</dbReference>
<proteinExistence type="predicted"/>
<feature type="transmembrane region" description="Helical" evidence="1">
    <location>
        <begin position="115"/>
        <end position="133"/>
    </location>
</feature>
<sequence>MKSIIFGIVGLLYFMYCTEEGSALNCYGCHAKVGNGSSCETGKNISSTLSHTCTTPQDRTKTLACITLLTNTTIYRYCGYNNTCNLNETIKTTGFKWCKSCTTNLCNTQSSSVSIIAPTILTPMIIVTVVLSYF</sequence>
<name>A0A6P7FTD6_DIAVI</name>
<evidence type="ECO:0000256" key="1">
    <source>
        <dbReference type="SAM" id="Phobius"/>
    </source>
</evidence>
<feature type="chain" id="PRO_5028238215" evidence="2">
    <location>
        <begin position="24"/>
        <end position="134"/>
    </location>
</feature>
<gene>
    <name evidence="3" type="primary">LOC114333896</name>
</gene>
<protein>
    <submittedName>
        <fullName evidence="3">Uncharacterized protein LOC114333896</fullName>
    </submittedName>
</protein>